<organism evidence="3 4">
    <name type="scientific">Miscanthus lutarioriparius</name>
    <dbReference type="NCBI Taxonomy" id="422564"/>
    <lineage>
        <taxon>Eukaryota</taxon>
        <taxon>Viridiplantae</taxon>
        <taxon>Streptophyta</taxon>
        <taxon>Embryophyta</taxon>
        <taxon>Tracheophyta</taxon>
        <taxon>Spermatophyta</taxon>
        <taxon>Magnoliopsida</taxon>
        <taxon>Liliopsida</taxon>
        <taxon>Poales</taxon>
        <taxon>Poaceae</taxon>
        <taxon>PACMAD clade</taxon>
        <taxon>Panicoideae</taxon>
        <taxon>Andropogonodae</taxon>
        <taxon>Andropogoneae</taxon>
        <taxon>Saccharinae</taxon>
        <taxon>Miscanthus</taxon>
    </lineage>
</organism>
<feature type="region of interest" description="Disordered" evidence="2">
    <location>
        <begin position="27"/>
        <end position="54"/>
    </location>
</feature>
<feature type="coiled-coil region" evidence="1">
    <location>
        <begin position="196"/>
        <end position="237"/>
    </location>
</feature>
<evidence type="ECO:0000313" key="4">
    <source>
        <dbReference type="Proteomes" id="UP000604825"/>
    </source>
</evidence>
<accession>A0A811SHP5</accession>
<protein>
    <submittedName>
        <fullName evidence="3">Uncharacterized protein</fullName>
    </submittedName>
</protein>
<feature type="region of interest" description="Disordered" evidence="2">
    <location>
        <begin position="68"/>
        <end position="152"/>
    </location>
</feature>
<dbReference type="EMBL" id="CAJGYO010000019">
    <property type="protein sequence ID" value="CAD6340068.1"/>
    <property type="molecule type" value="Genomic_DNA"/>
</dbReference>
<sequence length="297" mass="31545">MGLEAIVHDAAVDIKTYLSESNLAAAKITGSSAKEPPPTRTTRTTTSASAKGMDPCVYDVMKNLRAAKAAQASGVTVKSEPDSDTPLSGKKRKVTEDAAKQGPSRPEPSTPHGHAQGSLSGVSPFPPGFSTHKSSKITREPDGTSDWESTRQMLQSIVTPALEQTFSAAKPSDVIASSYMTALQAANYASFSLGYALELEEKLAAREREADALRQELSQAKAELAGAKKAAAEELRSAAEAAVLEFRGCTEQVNRFAEHALAGYEKGMEDMKRAVLRRYPHLDPEQLVVPADGGGAQ</sequence>
<reference evidence="3" key="1">
    <citation type="submission" date="2020-10" db="EMBL/GenBank/DDBJ databases">
        <authorList>
            <person name="Han B."/>
            <person name="Lu T."/>
            <person name="Zhao Q."/>
            <person name="Huang X."/>
            <person name="Zhao Y."/>
        </authorList>
    </citation>
    <scope>NUCLEOTIDE SEQUENCE</scope>
</reference>
<gene>
    <name evidence="3" type="ORF">NCGR_LOCUS64166</name>
</gene>
<name>A0A811SHP5_9POAL</name>
<dbReference type="AlphaFoldDB" id="A0A811SHP5"/>
<evidence type="ECO:0000313" key="3">
    <source>
        <dbReference type="EMBL" id="CAD6340068.1"/>
    </source>
</evidence>
<evidence type="ECO:0000256" key="2">
    <source>
        <dbReference type="SAM" id="MobiDB-lite"/>
    </source>
</evidence>
<comment type="caution">
    <text evidence="3">The sequence shown here is derived from an EMBL/GenBank/DDBJ whole genome shotgun (WGS) entry which is preliminary data.</text>
</comment>
<proteinExistence type="predicted"/>
<keyword evidence="4" id="KW-1185">Reference proteome</keyword>
<dbReference type="OrthoDB" id="671678at2759"/>
<keyword evidence="1" id="KW-0175">Coiled coil</keyword>
<dbReference type="Proteomes" id="UP000604825">
    <property type="component" value="Unassembled WGS sequence"/>
</dbReference>
<evidence type="ECO:0000256" key="1">
    <source>
        <dbReference type="SAM" id="Coils"/>
    </source>
</evidence>